<name>A0ACC0Z9Z3_9ROSI</name>
<dbReference type="EMBL" id="CM047738">
    <property type="protein sequence ID" value="KAJ0047052.1"/>
    <property type="molecule type" value="Genomic_DNA"/>
</dbReference>
<keyword evidence="2" id="KW-1185">Reference proteome</keyword>
<evidence type="ECO:0000313" key="1">
    <source>
        <dbReference type="EMBL" id="KAJ0047052.1"/>
    </source>
</evidence>
<reference evidence="2" key="1">
    <citation type="journal article" date="2023" name="G3 (Bethesda)">
        <title>Genome assembly and association tests identify interacting loci associated with vigor, precocity, and sex in interspecific pistachio rootstocks.</title>
        <authorList>
            <person name="Palmer W."/>
            <person name="Jacygrad E."/>
            <person name="Sagayaradj S."/>
            <person name="Cavanaugh K."/>
            <person name="Han R."/>
            <person name="Bertier L."/>
            <person name="Beede B."/>
            <person name="Kafkas S."/>
            <person name="Golino D."/>
            <person name="Preece J."/>
            <person name="Michelmore R."/>
        </authorList>
    </citation>
    <scope>NUCLEOTIDE SEQUENCE [LARGE SCALE GENOMIC DNA]</scope>
</reference>
<evidence type="ECO:0000313" key="2">
    <source>
        <dbReference type="Proteomes" id="UP001163603"/>
    </source>
</evidence>
<organism evidence="1 2">
    <name type="scientific">Pistacia integerrima</name>
    <dbReference type="NCBI Taxonomy" id="434235"/>
    <lineage>
        <taxon>Eukaryota</taxon>
        <taxon>Viridiplantae</taxon>
        <taxon>Streptophyta</taxon>
        <taxon>Embryophyta</taxon>
        <taxon>Tracheophyta</taxon>
        <taxon>Spermatophyta</taxon>
        <taxon>Magnoliopsida</taxon>
        <taxon>eudicotyledons</taxon>
        <taxon>Gunneridae</taxon>
        <taxon>Pentapetalae</taxon>
        <taxon>rosids</taxon>
        <taxon>malvids</taxon>
        <taxon>Sapindales</taxon>
        <taxon>Anacardiaceae</taxon>
        <taxon>Pistacia</taxon>
    </lineage>
</organism>
<proteinExistence type="predicted"/>
<gene>
    <name evidence="1" type="ORF">Pint_04935</name>
</gene>
<accession>A0ACC0Z9Z3</accession>
<dbReference type="Proteomes" id="UP001163603">
    <property type="component" value="Chromosome 3"/>
</dbReference>
<comment type="caution">
    <text evidence="1">The sequence shown here is derived from an EMBL/GenBank/DDBJ whole genome shotgun (WGS) entry which is preliminary data.</text>
</comment>
<protein>
    <submittedName>
        <fullName evidence="1">Uncharacterized protein</fullName>
    </submittedName>
</protein>
<sequence>MAVEIGAVVDYHDVVAIPVQQLWIVVVAGEWVVVVVNGDAGCRQNGCWMGLEFEFGDGLVGVGGAVGEVQRWSVVCKSLDLSSLFNRETLSLLISTSSQQFTSRISSVVEMLFGGNCEVDWTASIAIRV</sequence>